<proteinExistence type="predicted"/>
<evidence type="ECO:0000313" key="6">
    <source>
        <dbReference type="Proteomes" id="UP000050783"/>
    </source>
</evidence>
<dbReference type="PANTHER" id="PTHR46797:SF23">
    <property type="entry name" value="HTH-TYPE TRANSCRIPTIONAL REGULATOR SUTR"/>
    <property type="match status" value="1"/>
</dbReference>
<dbReference type="GO" id="GO:0003677">
    <property type="term" value="F:DNA binding"/>
    <property type="evidence" value="ECO:0007669"/>
    <property type="project" value="UniProtKB-KW"/>
</dbReference>
<dbReference type="PROSITE" id="PS50943">
    <property type="entry name" value="HTH_CROC1"/>
    <property type="match status" value="1"/>
</dbReference>
<keyword evidence="2" id="KW-0238">DNA-binding</keyword>
<accession>A0A0N7LPX9</accession>
<sequence>MNLKERVGLNLQDARRAKGVSQEELAHRANVNRGYVGKIENAKYSASLTTLEKIARALNIDPSELLKPRS</sequence>
<dbReference type="SUPFAM" id="SSF47413">
    <property type="entry name" value="lambda repressor-like DNA-binding domains"/>
    <property type="match status" value="1"/>
</dbReference>
<evidence type="ECO:0000313" key="5">
    <source>
        <dbReference type="EMBL" id="CUH46468.1"/>
    </source>
</evidence>
<dbReference type="GeneID" id="55491927"/>
<name>A0A0N7LPX9_9RHOB</name>
<dbReference type="Proteomes" id="UP000050783">
    <property type="component" value="Unassembled WGS sequence"/>
</dbReference>
<dbReference type="InterPro" id="IPR050807">
    <property type="entry name" value="TransReg_Diox_bact_type"/>
</dbReference>
<keyword evidence="3" id="KW-0804">Transcription</keyword>
<dbReference type="SMART" id="SM00530">
    <property type="entry name" value="HTH_XRE"/>
    <property type="match status" value="1"/>
</dbReference>
<dbReference type="EMBL" id="CYPU01000011">
    <property type="protein sequence ID" value="CUH46468.1"/>
    <property type="molecule type" value="Genomic_DNA"/>
</dbReference>
<dbReference type="Pfam" id="PF01381">
    <property type="entry name" value="HTH_3"/>
    <property type="match status" value="1"/>
</dbReference>
<evidence type="ECO:0000259" key="4">
    <source>
        <dbReference type="PROSITE" id="PS50943"/>
    </source>
</evidence>
<dbReference type="GO" id="GO:0003700">
    <property type="term" value="F:DNA-binding transcription factor activity"/>
    <property type="evidence" value="ECO:0007669"/>
    <property type="project" value="TreeGrafter"/>
</dbReference>
<feature type="domain" description="HTH cro/C1-type" evidence="4">
    <location>
        <begin position="11"/>
        <end position="65"/>
    </location>
</feature>
<dbReference type="RefSeq" id="WP_058276259.1">
    <property type="nucleotide sequence ID" value="NZ_CYPU01000011.1"/>
</dbReference>
<protein>
    <submittedName>
        <fullName evidence="5">Anaerobic benzoate catabolism transcriptional regulator</fullName>
    </submittedName>
</protein>
<reference evidence="5 6" key="1">
    <citation type="submission" date="2015-09" db="EMBL/GenBank/DDBJ databases">
        <authorList>
            <consortium name="Swine Surveillance"/>
        </authorList>
    </citation>
    <scope>NUCLEOTIDE SEQUENCE [LARGE SCALE GENOMIC DNA]</scope>
    <source>
        <strain evidence="5 6">CECT 4292</strain>
    </source>
</reference>
<evidence type="ECO:0000256" key="2">
    <source>
        <dbReference type="ARBA" id="ARBA00023125"/>
    </source>
</evidence>
<dbReference type="AlphaFoldDB" id="A0A0N7LPX9"/>
<dbReference type="GO" id="GO:0005829">
    <property type="term" value="C:cytosol"/>
    <property type="evidence" value="ECO:0007669"/>
    <property type="project" value="TreeGrafter"/>
</dbReference>
<dbReference type="CDD" id="cd00093">
    <property type="entry name" value="HTH_XRE"/>
    <property type="match status" value="1"/>
</dbReference>
<dbReference type="Gene3D" id="1.10.260.40">
    <property type="entry name" value="lambda repressor-like DNA-binding domains"/>
    <property type="match status" value="1"/>
</dbReference>
<evidence type="ECO:0000256" key="1">
    <source>
        <dbReference type="ARBA" id="ARBA00023015"/>
    </source>
</evidence>
<keyword evidence="1" id="KW-0805">Transcription regulation</keyword>
<organism evidence="5 6">
    <name type="scientific">Ruegeria atlantica</name>
    <dbReference type="NCBI Taxonomy" id="81569"/>
    <lineage>
        <taxon>Bacteria</taxon>
        <taxon>Pseudomonadati</taxon>
        <taxon>Pseudomonadota</taxon>
        <taxon>Alphaproteobacteria</taxon>
        <taxon>Rhodobacterales</taxon>
        <taxon>Roseobacteraceae</taxon>
        <taxon>Ruegeria</taxon>
    </lineage>
</organism>
<dbReference type="PANTHER" id="PTHR46797">
    <property type="entry name" value="HTH-TYPE TRANSCRIPTIONAL REGULATOR"/>
    <property type="match status" value="1"/>
</dbReference>
<dbReference type="OrthoDB" id="2986852at2"/>
<gene>
    <name evidence="5" type="ORF">RUA4292_00634</name>
</gene>
<evidence type="ECO:0000256" key="3">
    <source>
        <dbReference type="ARBA" id="ARBA00023163"/>
    </source>
</evidence>
<dbReference type="InterPro" id="IPR001387">
    <property type="entry name" value="Cro/C1-type_HTH"/>
</dbReference>
<dbReference type="InterPro" id="IPR010982">
    <property type="entry name" value="Lambda_DNA-bd_dom_sf"/>
</dbReference>